<keyword evidence="2" id="KW-1185">Reference proteome</keyword>
<proteinExistence type="predicted"/>
<dbReference type="EMBL" id="CM020618">
    <property type="protein sequence ID" value="KAK1860266.1"/>
    <property type="molecule type" value="Genomic_DNA"/>
</dbReference>
<gene>
    <name evidence="1" type="ORF">I4F81_002855</name>
</gene>
<evidence type="ECO:0000313" key="1">
    <source>
        <dbReference type="EMBL" id="KAK1860266.1"/>
    </source>
</evidence>
<name>A0ACC3BQK4_PYRYE</name>
<reference evidence="1" key="1">
    <citation type="submission" date="2019-11" db="EMBL/GenBank/DDBJ databases">
        <title>Nori genome reveals adaptations in red seaweeds to the harsh intertidal environment.</title>
        <authorList>
            <person name="Wang D."/>
            <person name="Mao Y."/>
        </authorList>
    </citation>
    <scope>NUCLEOTIDE SEQUENCE</scope>
    <source>
        <tissue evidence="1">Gametophyte</tissue>
    </source>
</reference>
<comment type="caution">
    <text evidence="1">The sequence shown here is derived from an EMBL/GenBank/DDBJ whole genome shotgun (WGS) entry which is preliminary data.</text>
</comment>
<organism evidence="1 2">
    <name type="scientific">Pyropia yezoensis</name>
    <name type="common">Susabi-nori</name>
    <name type="synonym">Porphyra yezoensis</name>
    <dbReference type="NCBI Taxonomy" id="2788"/>
    <lineage>
        <taxon>Eukaryota</taxon>
        <taxon>Rhodophyta</taxon>
        <taxon>Bangiophyceae</taxon>
        <taxon>Bangiales</taxon>
        <taxon>Bangiaceae</taxon>
        <taxon>Pyropia</taxon>
    </lineage>
</organism>
<accession>A0ACC3BQK4</accession>
<protein>
    <submittedName>
        <fullName evidence="1">Uncharacterized protein</fullName>
    </submittedName>
</protein>
<dbReference type="Proteomes" id="UP000798662">
    <property type="component" value="Chromosome 1"/>
</dbReference>
<sequence length="106" mass="11020">MNTAFVASAPLLKASPRRASTVVAAPRMSVAPVRRAAARASASLTALAVAAPALATEGTGEGLGIDNALLYIPLLGIPAVFLFLFLQFGSSQDNEDFFGTIDDRRN</sequence>
<evidence type="ECO:0000313" key="2">
    <source>
        <dbReference type="Proteomes" id="UP000798662"/>
    </source>
</evidence>